<keyword evidence="2" id="KW-0614">Plasmid</keyword>
<feature type="compositionally biased region" description="Polar residues" evidence="1">
    <location>
        <begin position="59"/>
        <end position="69"/>
    </location>
</feature>
<feature type="region of interest" description="Disordered" evidence="1">
    <location>
        <begin position="42"/>
        <end position="69"/>
    </location>
</feature>
<proteinExistence type="predicted"/>
<evidence type="ECO:0000256" key="1">
    <source>
        <dbReference type="SAM" id="MobiDB-lite"/>
    </source>
</evidence>
<evidence type="ECO:0000313" key="2">
    <source>
        <dbReference type="EMBL" id="AKS10289.1"/>
    </source>
</evidence>
<accession>A0A0K0VKJ9</accession>
<geneLocation type="plasmid" evidence="2">
    <name>pSL</name>
</geneLocation>
<reference evidence="2" key="1">
    <citation type="submission" date="2015-05" db="EMBL/GenBank/DDBJ databases">
        <title>Aeromonas hydrophila plasmid SL.</title>
        <authorList>
            <person name="Sun Z.L."/>
            <person name="Gong C.L."/>
            <person name="Xue R.Y."/>
            <person name="Cao G.L."/>
            <person name="Hu X.L."/>
        </authorList>
    </citation>
    <scope>NUCLEOTIDE SEQUENCE</scope>
    <source>
        <strain evidence="2">SL</strain>
        <plasmid evidence="2">pSL</plasmid>
    </source>
</reference>
<dbReference type="Pfam" id="PF14000">
    <property type="entry name" value="Packaging_FI"/>
    <property type="match status" value="1"/>
</dbReference>
<dbReference type="EMBL" id="KR677378">
    <property type="protein sequence ID" value="AKS10289.1"/>
    <property type="molecule type" value="Genomic_DNA"/>
</dbReference>
<dbReference type="RefSeq" id="WP_172686022.1">
    <property type="nucleotide sequence ID" value="NZ_KR677378.1"/>
</dbReference>
<dbReference type="AlphaFoldDB" id="A0A0K0VKJ9"/>
<protein>
    <submittedName>
        <fullName evidence="2">DNA packaging protein</fullName>
    </submittedName>
</protein>
<organism evidence="2">
    <name type="scientific">Aeromonas hydrophila</name>
    <dbReference type="NCBI Taxonomy" id="644"/>
    <lineage>
        <taxon>Bacteria</taxon>
        <taxon>Pseudomonadati</taxon>
        <taxon>Pseudomonadota</taxon>
        <taxon>Gammaproteobacteria</taxon>
        <taxon>Aeromonadales</taxon>
        <taxon>Aeromonadaceae</taxon>
        <taxon>Aeromonas</taxon>
    </lineage>
</organism>
<dbReference type="InterPro" id="IPR025147">
    <property type="entry name" value="Packaging_FI"/>
</dbReference>
<sequence>MTEKEQLIARVTELSAKLGRDADITGTVAELKARVEELEAELDDNSNSLNGGGSDGQLTHLSLNTTGAETGSGRRLARIIPKVTPHLRDTDNSILLAVKDEPCIIDADQARQVVEVEQLARYADE</sequence>
<name>A0A0K0VKJ9_AERHY</name>